<evidence type="ECO:0000256" key="1">
    <source>
        <dbReference type="ARBA" id="ARBA00004651"/>
    </source>
</evidence>
<dbReference type="InterPro" id="IPR050448">
    <property type="entry name" value="OpgB/LTA_synthase_biosynth"/>
</dbReference>
<evidence type="ECO:0000256" key="6">
    <source>
        <dbReference type="ARBA" id="ARBA00022989"/>
    </source>
</evidence>
<proteinExistence type="inferred from homology"/>
<reference evidence="10 11" key="1">
    <citation type="submission" date="2024-04" db="EMBL/GenBank/DDBJ databases">
        <title>Genome sequencing and metabolic network reconstruction of aminoacids and betaine degradation by Anoxynatronum sibiricum.</title>
        <authorList>
            <person name="Detkova E.N."/>
            <person name="Boltjanskaja Y.V."/>
            <person name="Mardanov A.V."/>
            <person name="Kevbrin V."/>
        </authorList>
    </citation>
    <scope>NUCLEOTIDE SEQUENCE [LARGE SCALE GENOMIC DNA]</scope>
    <source>
        <strain evidence="10 11">Z-7981</strain>
    </source>
</reference>
<protein>
    <submittedName>
        <fullName evidence="10">LTA synthase family protein</fullName>
        <ecNumber evidence="10">2.7.8.-</ecNumber>
    </submittedName>
</protein>
<dbReference type="GO" id="GO:0016740">
    <property type="term" value="F:transferase activity"/>
    <property type="evidence" value="ECO:0007669"/>
    <property type="project" value="UniProtKB-KW"/>
</dbReference>
<dbReference type="Gene3D" id="3.40.720.10">
    <property type="entry name" value="Alkaline Phosphatase, subunit A"/>
    <property type="match status" value="1"/>
</dbReference>
<comment type="similarity">
    <text evidence="3">Belongs to the LTA synthase family.</text>
</comment>
<keyword evidence="5 8" id="KW-0812">Transmembrane</keyword>
<dbReference type="Proteomes" id="UP001407405">
    <property type="component" value="Unassembled WGS sequence"/>
</dbReference>
<dbReference type="CDD" id="cd16015">
    <property type="entry name" value="LTA_synthase"/>
    <property type="match status" value="1"/>
</dbReference>
<feature type="transmembrane region" description="Helical" evidence="8">
    <location>
        <begin position="42"/>
        <end position="60"/>
    </location>
</feature>
<dbReference type="PANTHER" id="PTHR47371:SF3">
    <property type="entry name" value="PHOSPHOGLYCEROL TRANSFERASE I"/>
    <property type="match status" value="1"/>
</dbReference>
<feature type="transmembrane region" description="Helical" evidence="8">
    <location>
        <begin position="123"/>
        <end position="140"/>
    </location>
</feature>
<dbReference type="Pfam" id="PF00884">
    <property type="entry name" value="Sulfatase"/>
    <property type="match status" value="1"/>
</dbReference>
<comment type="pathway">
    <text evidence="2">Cell wall biogenesis; lipoteichoic acid biosynthesis.</text>
</comment>
<dbReference type="InterPro" id="IPR000917">
    <property type="entry name" value="Sulfatase_N"/>
</dbReference>
<feature type="transmembrane region" description="Helical" evidence="8">
    <location>
        <begin position="72"/>
        <end position="91"/>
    </location>
</feature>
<evidence type="ECO:0000256" key="2">
    <source>
        <dbReference type="ARBA" id="ARBA00004936"/>
    </source>
</evidence>
<evidence type="ECO:0000256" key="3">
    <source>
        <dbReference type="ARBA" id="ARBA00009983"/>
    </source>
</evidence>
<keyword evidence="7 8" id="KW-0472">Membrane</keyword>
<dbReference type="SUPFAM" id="SSF53649">
    <property type="entry name" value="Alkaline phosphatase-like"/>
    <property type="match status" value="1"/>
</dbReference>
<sequence>MKKNWTINMPDNQTVKLLLLFSLSLLFKMMILHQQMHIELHYWLVAFMNLASVFSVYLLATFLLKPEKRLTGYLWIHGILTMLIFINTVYYSHFYTLVPAHSIFQIGQLGGVTESIAALIKPIYFLYFIDTVVLAVLCLRKQLKMNRREKRYNLVYVLLLLPLIFGMGITFCTLEERTEGHLTPLNLGMLNYHLVDVIQLFKPATVDPQLAEEAVSAIVQEADERRFKGLLEGRNVFVIQAESLQTFVMEHPLAGQEITPVLNQLVQEDSIYFSRFYEQAGWGNTSDAEFVSHNSFYPSTKTFSYRAYENNAFYSLPHHLKKQGYTTMVFHGNDPSFWNRENAYKGQGIDHFYASEDFEMNDLIGMGLSDRQLFQQSITVIKQIPEPFYAFYITLTSHHPFVMPDELQKLEMSADYEDTVLGHYLQSVHYLDEEIGRFIQRLKSEGLYDNAAIIIYGDHQGLDMRNEEANDLVSHFIRRPYEEDEMFRVPLIIHIPGSGLAETVETAGGQIDFFPTIANLAGVPLHPNRVMGKDLLNIMEGFVAKQVHVAAGSFIDNEKVFIMSSDGLYDNSRAWRLGTGEPVALEKCRDNYERALAEITLSEYILQNDLIPRVQEAGLEGILDEIRQALQLEEMPVE</sequence>
<keyword evidence="4" id="KW-1003">Cell membrane</keyword>
<dbReference type="Gene3D" id="3.30.1120.170">
    <property type="match status" value="1"/>
</dbReference>
<evidence type="ECO:0000256" key="4">
    <source>
        <dbReference type="ARBA" id="ARBA00022475"/>
    </source>
</evidence>
<dbReference type="PIRSF" id="PIRSF005091">
    <property type="entry name" value="Mmb_sulf_HI1246"/>
    <property type="match status" value="1"/>
</dbReference>
<evidence type="ECO:0000313" key="10">
    <source>
        <dbReference type="EMBL" id="MEN1759072.1"/>
    </source>
</evidence>
<keyword evidence="11" id="KW-1185">Reference proteome</keyword>
<evidence type="ECO:0000256" key="5">
    <source>
        <dbReference type="ARBA" id="ARBA00022692"/>
    </source>
</evidence>
<evidence type="ECO:0000259" key="9">
    <source>
        <dbReference type="Pfam" id="PF00884"/>
    </source>
</evidence>
<keyword evidence="6 8" id="KW-1133">Transmembrane helix</keyword>
<dbReference type="PANTHER" id="PTHR47371">
    <property type="entry name" value="LIPOTEICHOIC ACID SYNTHASE"/>
    <property type="match status" value="1"/>
</dbReference>
<evidence type="ECO:0000313" key="11">
    <source>
        <dbReference type="Proteomes" id="UP001407405"/>
    </source>
</evidence>
<dbReference type="EC" id="2.7.8.-" evidence="10"/>
<keyword evidence="10" id="KW-0808">Transferase</keyword>
<evidence type="ECO:0000256" key="8">
    <source>
        <dbReference type="SAM" id="Phobius"/>
    </source>
</evidence>
<comment type="subcellular location">
    <subcellularLocation>
        <location evidence="1">Cell membrane</location>
        <topology evidence="1">Multi-pass membrane protein</topology>
    </subcellularLocation>
</comment>
<name>A0ABU9VPG2_9CLOT</name>
<accession>A0ABU9VPG2</accession>
<organism evidence="10 11">
    <name type="scientific">Anoxynatronum sibiricum</name>
    <dbReference type="NCBI Taxonomy" id="210623"/>
    <lineage>
        <taxon>Bacteria</taxon>
        <taxon>Bacillati</taxon>
        <taxon>Bacillota</taxon>
        <taxon>Clostridia</taxon>
        <taxon>Eubacteriales</taxon>
        <taxon>Clostridiaceae</taxon>
        <taxon>Anoxynatronum</taxon>
    </lineage>
</organism>
<dbReference type="InterPro" id="IPR017850">
    <property type="entry name" value="Alkaline_phosphatase_core_sf"/>
</dbReference>
<dbReference type="InterPro" id="IPR012160">
    <property type="entry name" value="LtaS-like"/>
</dbReference>
<feature type="transmembrane region" description="Helical" evidence="8">
    <location>
        <begin position="152"/>
        <end position="171"/>
    </location>
</feature>
<dbReference type="EMBL" id="JBCITM010000001">
    <property type="protein sequence ID" value="MEN1759072.1"/>
    <property type="molecule type" value="Genomic_DNA"/>
</dbReference>
<comment type="caution">
    <text evidence="10">The sequence shown here is derived from an EMBL/GenBank/DDBJ whole genome shotgun (WGS) entry which is preliminary data.</text>
</comment>
<dbReference type="RefSeq" id="WP_343184453.1">
    <property type="nucleotide sequence ID" value="NZ_JBCITM010000001.1"/>
</dbReference>
<feature type="domain" description="Sulfatase N-terminal" evidence="9">
    <location>
        <begin position="234"/>
        <end position="523"/>
    </location>
</feature>
<evidence type="ECO:0000256" key="7">
    <source>
        <dbReference type="ARBA" id="ARBA00023136"/>
    </source>
</evidence>
<gene>
    <name evidence="10" type="ORF">AAIG11_01180</name>
</gene>